<feature type="transmembrane region" description="Helical" evidence="6">
    <location>
        <begin position="415"/>
        <end position="437"/>
    </location>
</feature>
<feature type="transmembrane region" description="Helical" evidence="6">
    <location>
        <begin position="157"/>
        <end position="177"/>
    </location>
</feature>
<dbReference type="GO" id="GO:0022857">
    <property type="term" value="F:transmembrane transporter activity"/>
    <property type="evidence" value="ECO:0007669"/>
    <property type="project" value="InterPro"/>
</dbReference>
<dbReference type="Pfam" id="PF07690">
    <property type="entry name" value="MFS_1"/>
    <property type="match status" value="1"/>
</dbReference>
<dbReference type="PANTHER" id="PTHR43791:SF36">
    <property type="entry name" value="TRANSPORTER, PUTATIVE (AFU_ORTHOLOGUE AFUA_6G08340)-RELATED"/>
    <property type="match status" value="1"/>
</dbReference>
<dbReference type="InterPro" id="IPR011701">
    <property type="entry name" value="MFS"/>
</dbReference>
<feature type="transmembrane region" description="Helical" evidence="6">
    <location>
        <begin position="189"/>
        <end position="209"/>
    </location>
</feature>
<dbReference type="Proteomes" id="UP000054107">
    <property type="component" value="Unassembled WGS sequence"/>
</dbReference>
<dbReference type="EMBL" id="LN733219">
    <property type="protein sequence ID" value="CEP16621.1"/>
    <property type="molecule type" value="Genomic_DNA"/>
</dbReference>
<keyword evidence="3 6" id="KW-0812">Transmembrane</keyword>
<comment type="subcellular location">
    <subcellularLocation>
        <location evidence="1">Membrane</location>
        <topology evidence="1">Multi-pass membrane protein</topology>
    </subcellularLocation>
</comment>
<feature type="domain" description="Major facilitator superfamily (MFS) profile" evidence="7">
    <location>
        <begin position="61"/>
        <end position="472"/>
    </location>
</feature>
<protein>
    <recommendedName>
        <fullName evidence="7">Major facilitator superfamily (MFS) profile domain-containing protein</fullName>
    </recommendedName>
</protein>
<feature type="transmembrane region" description="Helical" evidence="6">
    <location>
        <begin position="354"/>
        <end position="374"/>
    </location>
</feature>
<keyword evidence="2" id="KW-0813">Transport</keyword>
<keyword evidence="4 6" id="KW-1133">Transmembrane helix</keyword>
<feature type="transmembrane region" description="Helical" evidence="6">
    <location>
        <begin position="221"/>
        <end position="241"/>
    </location>
</feature>
<feature type="transmembrane region" description="Helical" evidence="6">
    <location>
        <begin position="128"/>
        <end position="151"/>
    </location>
</feature>
<dbReference type="FunFam" id="1.20.1250.20:FF:000013">
    <property type="entry name" value="MFS general substrate transporter"/>
    <property type="match status" value="1"/>
</dbReference>
<evidence type="ECO:0000256" key="2">
    <source>
        <dbReference type="ARBA" id="ARBA00022448"/>
    </source>
</evidence>
<accession>A0A0B7NDN7</accession>
<evidence type="ECO:0000256" key="3">
    <source>
        <dbReference type="ARBA" id="ARBA00022692"/>
    </source>
</evidence>
<dbReference type="PROSITE" id="PS50850">
    <property type="entry name" value="MFS"/>
    <property type="match status" value="1"/>
</dbReference>
<sequence length="506" mass="56513">MIDIASHQQTSASNKSESVAEIALEDVAVKEEITVDQLENLSYKENSKLNHVLLRKLDRRLLPVLCVLYLLSYIDRSNIGNAKLGGLEVDLHMSTSQYQWSLSIFYFSYVLFELPSNIIMRRWRPSHWLGILMFLWGAVATAMAASSSFASLAVCRFLLGVFEAGFFPGVIYFMSLWYTRKEYGRRIGFFWSFGSLAGAFGGLIAFGISQIRNDRLATWQWLFIIEGVPSVILAGFSAWYLPNKPETAKFLTEEEREHAVNRLAADAGASNDHSWSWAQAASVFSDWKTYFYMLIYVTGTSALQGVTLFLPSIVADMGTWSKPVAQALTVPPYLLAFFATLGISWSSDKYFERAFHLVGLNMIALLGFLLLMFLPSDNIAGNYIGACLVTIALYANVAVKVAWFNNNYGGLTRRAVASAAIVSVGNIGGAIGGQIYYDPPHYFAGNAIAFSCMGAQTVLVIILRMLLARENKRRAKLSQEQKELEIHKYGGRDLVGDRHYSFKYVL</sequence>
<evidence type="ECO:0000313" key="9">
    <source>
        <dbReference type="Proteomes" id="UP000054107"/>
    </source>
</evidence>
<organism evidence="8 9">
    <name type="scientific">Parasitella parasitica</name>
    <dbReference type="NCBI Taxonomy" id="35722"/>
    <lineage>
        <taxon>Eukaryota</taxon>
        <taxon>Fungi</taxon>
        <taxon>Fungi incertae sedis</taxon>
        <taxon>Mucoromycota</taxon>
        <taxon>Mucoromycotina</taxon>
        <taxon>Mucoromycetes</taxon>
        <taxon>Mucorales</taxon>
        <taxon>Mucorineae</taxon>
        <taxon>Mucoraceae</taxon>
        <taxon>Parasitella</taxon>
    </lineage>
</organism>
<feature type="transmembrane region" description="Helical" evidence="6">
    <location>
        <begin position="290"/>
        <end position="310"/>
    </location>
</feature>
<keyword evidence="5 6" id="KW-0472">Membrane</keyword>
<evidence type="ECO:0000256" key="1">
    <source>
        <dbReference type="ARBA" id="ARBA00004141"/>
    </source>
</evidence>
<dbReference type="Gene3D" id="1.20.1250.20">
    <property type="entry name" value="MFS general substrate transporter like domains"/>
    <property type="match status" value="2"/>
</dbReference>
<dbReference type="STRING" id="35722.A0A0B7NDN7"/>
<feature type="transmembrane region" description="Helical" evidence="6">
    <location>
        <begin position="330"/>
        <end position="347"/>
    </location>
</feature>
<keyword evidence="9" id="KW-1185">Reference proteome</keyword>
<dbReference type="InterPro" id="IPR036259">
    <property type="entry name" value="MFS_trans_sf"/>
</dbReference>
<dbReference type="PANTHER" id="PTHR43791">
    <property type="entry name" value="PERMEASE-RELATED"/>
    <property type="match status" value="1"/>
</dbReference>
<dbReference type="FunFam" id="1.20.1250.20:FF:000034">
    <property type="entry name" value="MFS general substrate transporter"/>
    <property type="match status" value="1"/>
</dbReference>
<dbReference type="GO" id="GO:0016020">
    <property type="term" value="C:membrane"/>
    <property type="evidence" value="ECO:0007669"/>
    <property type="project" value="UniProtKB-SubCell"/>
</dbReference>
<evidence type="ECO:0000256" key="5">
    <source>
        <dbReference type="ARBA" id="ARBA00023136"/>
    </source>
</evidence>
<evidence type="ECO:0000256" key="6">
    <source>
        <dbReference type="SAM" id="Phobius"/>
    </source>
</evidence>
<evidence type="ECO:0000313" key="8">
    <source>
        <dbReference type="EMBL" id="CEP16621.1"/>
    </source>
</evidence>
<proteinExistence type="predicted"/>
<evidence type="ECO:0000259" key="7">
    <source>
        <dbReference type="PROSITE" id="PS50850"/>
    </source>
</evidence>
<feature type="transmembrane region" description="Helical" evidence="6">
    <location>
        <begin position="443"/>
        <end position="467"/>
    </location>
</feature>
<dbReference type="InterPro" id="IPR020846">
    <property type="entry name" value="MFS_dom"/>
</dbReference>
<evidence type="ECO:0000256" key="4">
    <source>
        <dbReference type="ARBA" id="ARBA00022989"/>
    </source>
</evidence>
<gene>
    <name evidence="8" type="primary">PARPA_10893.1 scaffold 41979</name>
</gene>
<name>A0A0B7NDN7_9FUNG</name>
<reference evidence="8 9" key="1">
    <citation type="submission" date="2014-09" db="EMBL/GenBank/DDBJ databases">
        <authorList>
            <person name="Ellenberger Sabrina"/>
        </authorList>
    </citation>
    <scope>NUCLEOTIDE SEQUENCE [LARGE SCALE GENOMIC DNA]</scope>
    <source>
        <strain evidence="8 9">CBS 412.66</strain>
    </source>
</reference>
<dbReference type="AlphaFoldDB" id="A0A0B7NDN7"/>
<dbReference type="OrthoDB" id="2985014at2759"/>
<dbReference type="SUPFAM" id="SSF103473">
    <property type="entry name" value="MFS general substrate transporter"/>
    <property type="match status" value="1"/>
</dbReference>
<feature type="transmembrane region" description="Helical" evidence="6">
    <location>
        <begin position="380"/>
        <end position="403"/>
    </location>
</feature>